<sequence length="113" mass="12473">MPEAFPHKSQGFINCSTCCIESVENQKTITVTTVPRVARVSDHGESKRRGHFTQKNILGVNERISANFSWKGFSTAENSMDAIALHQKIVPGIAKVKTSMCFNKKPFSNEGST</sequence>
<organism evidence="1 2">
    <name type="scientific">Romanomermis culicivorax</name>
    <name type="common">Nematode worm</name>
    <dbReference type="NCBI Taxonomy" id="13658"/>
    <lineage>
        <taxon>Eukaryota</taxon>
        <taxon>Metazoa</taxon>
        <taxon>Ecdysozoa</taxon>
        <taxon>Nematoda</taxon>
        <taxon>Enoplea</taxon>
        <taxon>Dorylaimia</taxon>
        <taxon>Mermithida</taxon>
        <taxon>Mermithoidea</taxon>
        <taxon>Mermithidae</taxon>
        <taxon>Romanomermis</taxon>
    </lineage>
</organism>
<dbReference type="AlphaFoldDB" id="A0A915IE19"/>
<protein>
    <submittedName>
        <fullName evidence="2">Uncharacterized protein</fullName>
    </submittedName>
</protein>
<reference evidence="2" key="1">
    <citation type="submission" date="2022-11" db="UniProtKB">
        <authorList>
            <consortium name="WormBaseParasite"/>
        </authorList>
    </citation>
    <scope>IDENTIFICATION</scope>
</reference>
<dbReference type="WBParaSite" id="nRc.2.0.1.t12147-RA">
    <property type="protein sequence ID" value="nRc.2.0.1.t12147-RA"/>
    <property type="gene ID" value="nRc.2.0.1.g12147"/>
</dbReference>
<accession>A0A915IE19</accession>
<keyword evidence="1" id="KW-1185">Reference proteome</keyword>
<proteinExistence type="predicted"/>
<evidence type="ECO:0000313" key="1">
    <source>
        <dbReference type="Proteomes" id="UP000887565"/>
    </source>
</evidence>
<evidence type="ECO:0000313" key="2">
    <source>
        <dbReference type="WBParaSite" id="nRc.2.0.1.t12147-RA"/>
    </source>
</evidence>
<dbReference type="Proteomes" id="UP000887565">
    <property type="component" value="Unplaced"/>
</dbReference>
<name>A0A915IE19_ROMCU</name>